<dbReference type="KEGG" id="eri:EEI45_00410"/>
<sequence length="250" mass="29064">MTMSHKKLKKQRTMLYFMQAAKEIVNTEGMQAITIRKVADIAGYNSATLYNYFENLDQLIAFAMIHTITDYLSDLETIINLDLNALDKYLLMWRCYSDWSFKDPEIYTYVFDSEKSDEILSHMDAYNATFPMHKTKPAKHISDLVLGQGMKRRNQLSIDPCVEAGYFRADDVSTIVNFAYIMHQGIIRRILKGSYTFDKNHVKEFLDYFVSFLRGYDQTQSLTADTVTKILAFDIHKKHINPGTDLVPWD</sequence>
<dbReference type="GO" id="GO:0003677">
    <property type="term" value="F:DNA binding"/>
    <property type="evidence" value="ECO:0007669"/>
    <property type="project" value="UniProtKB-UniRule"/>
</dbReference>
<dbReference type="InterPro" id="IPR001647">
    <property type="entry name" value="HTH_TetR"/>
</dbReference>
<dbReference type="Proteomes" id="UP000278804">
    <property type="component" value="Chromosome"/>
</dbReference>
<reference evidence="4 5" key="1">
    <citation type="journal article" date="2020" name="Int. J. Syst. Evol. Microbiol.">
        <title>Description of Erysipelothrix piscisicarius sp. nov., an emergent fish pathogen, and assessment of virulence using a tiger barb (Puntigrus tetrazona) infection model.</title>
        <authorList>
            <person name="Pomaranski E.K."/>
            <person name="Griffin M.J."/>
            <person name="Camus A.C."/>
            <person name="Armwood A.R."/>
            <person name="Shelley J."/>
            <person name="Waldbieser G.C."/>
            <person name="LaFrentz B.R."/>
            <person name="Garcia J.C."/>
            <person name="Yanong R."/>
            <person name="Soto E."/>
        </authorList>
    </citation>
    <scope>NUCLEOTIDE SEQUENCE [LARGE SCALE GENOMIC DNA]</scope>
    <source>
        <strain evidence="4 5">15TAL0474</strain>
    </source>
</reference>
<organism evidence="4 5">
    <name type="scientific">Erysipelothrix piscisicarius</name>
    <dbReference type="NCBI Taxonomy" id="2485784"/>
    <lineage>
        <taxon>Bacteria</taxon>
        <taxon>Bacillati</taxon>
        <taxon>Bacillota</taxon>
        <taxon>Erysipelotrichia</taxon>
        <taxon>Erysipelotrichales</taxon>
        <taxon>Erysipelotrichaceae</taxon>
        <taxon>Erysipelothrix</taxon>
    </lineage>
</organism>
<dbReference type="AlphaFoldDB" id="A0A3S8RKW7"/>
<dbReference type="Gene3D" id="1.10.357.10">
    <property type="entry name" value="Tetracycline Repressor, domain 2"/>
    <property type="match status" value="1"/>
</dbReference>
<protein>
    <submittedName>
        <fullName evidence="4">TetR/AcrR family transcriptional regulator</fullName>
    </submittedName>
</protein>
<evidence type="ECO:0000313" key="5">
    <source>
        <dbReference type="Proteomes" id="UP000278804"/>
    </source>
</evidence>
<name>A0A3S8RKW7_9FIRM</name>
<evidence type="ECO:0000259" key="3">
    <source>
        <dbReference type="PROSITE" id="PS50977"/>
    </source>
</evidence>
<evidence type="ECO:0000313" key="4">
    <source>
        <dbReference type="EMBL" id="AZK43477.1"/>
    </source>
</evidence>
<accession>A0A3S8RKW7</accession>
<keyword evidence="5" id="KW-1185">Reference proteome</keyword>
<dbReference type="EMBL" id="CP034234">
    <property type="protein sequence ID" value="AZK43477.1"/>
    <property type="molecule type" value="Genomic_DNA"/>
</dbReference>
<gene>
    <name evidence="4" type="ORF">EEI45_00410</name>
</gene>
<dbReference type="PROSITE" id="PS50977">
    <property type="entry name" value="HTH_TETR_2"/>
    <property type="match status" value="1"/>
</dbReference>
<feature type="DNA-binding region" description="H-T-H motif" evidence="2">
    <location>
        <begin position="34"/>
        <end position="53"/>
    </location>
</feature>
<dbReference type="SUPFAM" id="SSF46689">
    <property type="entry name" value="Homeodomain-like"/>
    <property type="match status" value="1"/>
</dbReference>
<dbReference type="Pfam" id="PF00440">
    <property type="entry name" value="TetR_N"/>
    <property type="match status" value="1"/>
</dbReference>
<feature type="domain" description="HTH tetR-type" evidence="3">
    <location>
        <begin position="11"/>
        <end position="71"/>
    </location>
</feature>
<evidence type="ECO:0000256" key="2">
    <source>
        <dbReference type="PROSITE-ProRule" id="PRU00335"/>
    </source>
</evidence>
<evidence type="ECO:0000256" key="1">
    <source>
        <dbReference type="ARBA" id="ARBA00023125"/>
    </source>
</evidence>
<keyword evidence="1 2" id="KW-0238">DNA-binding</keyword>
<proteinExistence type="predicted"/>
<dbReference type="InterPro" id="IPR009057">
    <property type="entry name" value="Homeodomain-like_sf"/>
</dbReference>